<feature type="non-terminal residue" evidence="1">
    <location>
        <position position="244"/>
    </location>
</feature>
<reference evidence="1" key="1">
    <citation type="submission" date="2013-08" db="EMBL/GenBank/DDBJ databases">
        <authorList>
            <person name="Mendez C."/>
            <person name="Richter M."/>
            <person name="Ferrer M."/>
            <person name="Sanchez J."/>
        </authorList>
    </citation>
    <scope>NUCLEOTIDE SEQUENCE</scope>
</reference>
<comment type="caution">
    <text evidence="1">The sequence shown here is derived from an EMBL/GenBank/DDBJ whole genome shotgun (WGS) entry which is preliminary data.</text>
</comment>
<sequence>ASLGTEFHDLGKLDNDNQAVLASPTGKALPREHVDAGTKHLFGLGTDTSRFAGMLAYAHHRGLPDVPEQKARGATAWRGDEKGGRFEPTEVIARTRTHLGDYLHRHHEALARPPTKPSAIPFKPAALDLRFALGCLVDADHGDTARHYGAPLIDAPLLQAEARLDALDAYVADLKSGESAREKSRTDNRRTHYAACRAADTSAALVECDSPVGSGKTTAVMAHLLHAAQAKNLRRVFVVQPFTN</sequence>
<dbReference type="EMBL" id="AUZX01014134">
    <property type="protein sequence ID" value="EQD32906.1"/>
    <property type="molecule type" value="Genomic_DNA"/>
</dbReference>
<evidence type="ECO:0000313" key="1">
    <source>
        <dbReference type="EMBL" id="EQD32906.1"/>
    </source>
</evidence>
<protein>
    <submittedName>
        <fullName evidence="1">CRISPR-associated helicase Cas3 domain protein</fullName>
    </submittedName>
</protein>
<feature type="non-terminal residue" evidence="1">
    <location>
        <position position="1"/>
    </location>
</feature>
<organism evidence="1">
    <name type="scientific">mine drainage metagenome</name>
    <dbReference type="NCBI Taxonomy" id="410659"/>
    <lineage>
        <taxon>unclassified sequences</taxon>
        <taxon>metagenomes</taxon>
        <taxon>ecological metagenomes</taxon>
    </lineage>
</organism>
<dbReference type="AlphaFoldDB" id="T0YCB2"/>
<name>T0YCB2_9ZZZZ</name>
<reference evidence="1" key="2">
    <citation type="journal article" date="2014" name="ISME J.">
        <title>Microbial stratification in low pH oxic and suboxic macroscopic growths along an acid mine drainage.</title>
        <authorList>
            <person name="Mendez-Garcia C."/>
            <person name="Mesa V."/>
            <person name="Sprenger R.R."/>
            <person name="Richter M."/>
            <person name="Diez M.S."/>
            <person name="Solano J."/>
            <person name="Bargiela R."/>
            <person name="Golyshina O.V."/>
            <person name="Manteca A."/>
            <person name="Ramos J.L."/>
            <person name="Gallego J.R."/>
            <person name="Llorente I."/>
            <person name="Martins Dos Santos V.A."/>
            <person name="Jensen O.N."/>
            <person name="Pelaez A.I."/>
            <person name="Sanchez J."/>
            <person name="Ferrer M."/>
        </authorList>
    </citation>
    <scope>NUCLEOTIDE SEQUENCE</scope>
</reference>
<gene>
    <name evidence="1" type="ORF">B1A_19155</name>
</gene>
<proteinExistence type="predicted"/>
<accession>T0YCB2</accession>